<proteinExistence type="inferred from homology"/>
<feature type="signal peptide" evidence="9">
    <location>
        <begin position="1"/>
        <end position="24"/>
    </location>
</feature>
<dbReference type="SUPFAM" id="SSF52833">
    <property type="entry name" value="Thioredoxin-like"/>
    <property type="match status" value="1"/>
</dbReference>
<comment type="similarity">
    <text evidence="2">Belongs to the thioredoxin family. DsbA subfamily.</text>
</comment>
<evidence type="ECO:0000256" key="5">
    <source>
        <dbReference type="ARBA" id="ARBA00023157"/>
    </source>
</evidence>
<gene>
    <name evidence="11" type="ORF">C7446_0263</name>
</gene>
<evidence type="ECO:0000313" key="12">
    <source>
        <dbReference type="Proteomes" id="UP000281975"/>
    </source>
</evidence>
<dbReference type="InterPro" id="IPR050824">
    <property type="entry name" value="Thiol_disulfide_DsbA"/>
</dbReference>
<dbReference type="CDD" id="cd03019">
    <property type="entry name" value="DsbA_DsbA"/>
    <property type="match status" value="1"/>
</dbReference>
<evidence type="ECO:0000256" key="6">
    <source>
        <dbReference type="ARBA" id="ARBA00023284"/>
    </source>
</evidence>
<evidence type="ECO:0000256" key="9">
    <source>
        <dbReference type="SAM" id="SignalP"/>
    </source>
</evidence>
<dbReference type="PANTHER" id="PTHR35891:SF2">
    <property type="entry name" value="THIOL:DISULFIDE INTERCHANGE PROTEIN DSBA"/>
    <property type="match status" value="1"/>
</dbReference>
<keyword evidence="12" id="KW-1185">Reference proteome</keyword>
<evidence type="ECO:0000256" key="8">
    <source>
        <dbReference type="PIRSR" id="PIRSR001488-1"/>
    </source>
</evidence>
<dbReference type="InterPro" id="IPR023205">
    <property type="entry name" value="DsbA/DsbL"/>
</dbReference>
<feature type="disulfide bond" description="Redox-active" evidence="8">
    <location>
        <begin position="58"/>
        <end position="61"/>
    </location>
</feature>
<evidence type="ECO:0000256" key="4">
    <source>
        <dbReference type="ARBA" id="ARBA00022764"/>
    </source>
</evidence>
<dbReference type="PROSITE" id="PS51352">
    <property type="entry name" value="THIOREDOXIN_2"/>
    <property type="match status" value="1"/>
</dbReference>
<comment type="caution">
    <text evidence="11">The sequence shown here is derived from an EMBL/GenBank/DDBJ whole genome shotgun (WGS) entry which is preliminary data.</text>
</comment>
<dbReference type="AlphaFoldDB" id="A0A420X0S7"/>
<protein>
    <recommendedName>
        <fullName evidence="7">Thiol:disulfide interchange protein</fullName>
    </recommendedName>
</protein>
<dbReference type="EMBL" id="RBIN01000001">
    <property type="protein sequence ID" value="RKR07451.1"/>
    <property type="molecule type" value="Genomic_DNA"/>
</dbReference>
<organism evidence="11 12">
    <name type="scientific">Kushneria sinocarnis</name>
    <dbReference type="NCBI Taxonomy" id="595502"/>
    <lineage>
        <taxon>Bacteria</taxon>
        <taxon>Pseudomonadati</taxon>
        <taxon>Pseudomonadota</taxon>
        <taxon>Gammaproteobacteria</taxon>
        <taxon>Oceanospirillales</taxon>
        <taxon>Halomonadaceae</taxon>
        <taxon>Kushneria</taxon>
    </lineage>
</organism>
<dbReference type="InterPro" id="IPR013766">
    <property type="entry name" value="Thioredoxin_domain"/>
</dbReference>
<comment type="subcellular location">
    <subcellularLocation>
        <location evidence="1 7">Periplasm</location>
    </subcellularLocation>
</comment>
<evidence type="ECO:0000256" key="2">
    <source>
        <dbReference type="ARBA" id="ARBA00005791"/>
    </source>
</evidence>
<dbReference type="Gene3D" id="3.40.30.10">
    <property type="entry name" value="Glutaredoxin"/>
    <property type="match status" value="1"/>
</dbReference>
<evidence type="ECO:0000259" key="10">
    <source>
        <dbReference type="PROSITE" id="PS51352"/>
    </source>
</evidence>
<dbReference type="RefSeq" id="WP_121170527.1">
    <property type="nucleotide sequence ID" value="NZ_RBIN01000001.1"/>
</dbReference>
<dbReference type="PROSITE" id="PS00194">
    <property type="entry name" value="THIOREDOXIN_1"/>
    <property type="match status" value="1"/>
</dbReference>
<dbReference type="PIRSF" id="PIRSF001488">
    <property type="entry name" value="Tdi_protein"/>
    <property type="match status" value="1"/>
</dbReference>
<evidence type="ECO:0000256" key="1">
    <source>
        <dbReference type="ARBA" id="ARBA00004418"/>
    </source>
</evidence>
<dbReference type="GO" id="GO:0015036">
    <property type="term" value="F:disulfide oxidoreductase activity"/>
    <property type="evidence" value="ECO:0007669"/>
    <property type="project" value="UniProtKB-ARBA"/>
</dbReference>
<keyword evidence="6" id="KW-0676">Redox-active center</keyword>
<dbReference type="Pfam" id="PF01323">
    <property type="entry name" value="DSBA"/>
    <property type="match status" value="1"/>
</dbReference>
<keyword evidence="3 9" id="KW-0732">Signal</keyword>
<keyword evidence="5 7" id="KW-1015">Disulfide bond</keyword>
<dbReference type="Proteomes" id="UP000281975">
    <property type="component" value="Unassembled WGS sequence"/>
</dbReference>
<keyword evidence="4 7" id="KW-0574">Periplasm</keyword>
<dbReference type="InterPro" id="IPR036249">
    <property type="entry name" value="Thioredoxin-like_sf"/>
</dbReference>
<evidence type="ECO:0000256" key="3">
    <source>
        <dbReference type="ARBA" id="ARBA00022729"/>
    </source>
</evidence>
<dbReference type="InterPro" id="IPR017937">
    <property type="entry name" value="Thioredoxin_CS"/>
</dbReference>
<feature type="domain" description="Thioredoxin" evidence="10">
    <location>
        <begin position="12"/>
        <end position="168"/>
    </location>
</feature>
<accession>A0A420X0S7</accession>
<name>A0A420X0S7_9GAMM</name>
<dbReference type="OrthoDB" id="9784896at2"/>
<dbReference type="GO" id="GO:0042597">
    <property type="term" value="C:periplasmic space"/>
    <property type="evidence" value="ECO:0007669"/>
    <property type="project" value="UniProtKB-SubCell"/>
</dbReference>
<dbReference type="PANTHER" id="PTHR35891">
    <property type="entry name" value="THIOL:DISULFIDE INTERCHANGE PROTEIN DSBA"/>
    <property type="match status" value="1"/>
</dbReference>
<evidence type="ECO:0000256" key="7">
    <source>
        <dbReference type="PIRNR" id="PIRNR001488"/>
    </source>
</evidence>
<sequence length="220" mass="24364">MLKVTRWQPLALLAGLLFSGLAMAADSGDKGYTTLDEPVQTSAPDGKIAVTEVFWYGCPHCYDLERPLENWVGQLSDDVVFNRVPAPLGKTWAKHAAAYYTAEELGILDRTHLAFFDAIHKQGKRMTGDEAIADFYSNYGVERQKVLDTLNSFGVKSELNQAMSKVKSWQVMGTPTIVVAGKYKVSPQSAQGIDNMLDVTDRLIERVREQRSSQSAQSAE</sequence>
<dbReference type="InterPro" id="IPR001853">
    <property type="entry name" value="DSBA-like_thioredoxin_dom"/>
</dbReference>
<feature type="chain" id="PRO_5019064153" description="Thiol:disulfide interchange protein" evidence="9">
    <location>
        <begin position="25"/>
        <end position="220"/>
    </location>
</feature>
<reference evidence="11 12" key="1">
    <citation type="submission" date="2018-10" db="EMBL/GenBank/DDBJ databases">
        <title>Genomic Encyclopedia of Type Strains, Phase IV (KMG-IV): sequencing the most valuable type-strain genomes for metagenomic binning, comparative biology and taxonomic classification.</title>
        <authorList>
            <person name="Goeker M."/>
        </authorList>
    </citation>
    <scope>NUCLEOTIDE SEQUENCE [LARGE SCALE GENOMIC DNA]</scope>
    <source>
        <strain evidence="11 12">DSM 23229</strain>
    </source>
</reference>
<evidence type="ECO:0000313" key="11">
    <source>
        <dbReference type="EMBL" id="RKR07451.1"/>
    </source>
</evidence>